<name>A0A368JLC1_9BACT</name>
<comment type="caution">
    <text evidence="7">The sequence shown here is derived from an EMBL/GenBank/DDBJ whole genome shotgun (WGS) entry which is preliminary data.</text>
</comment>
<feature type="region of interest" description="Disordered" evidence="5">
    <location>
        <begin position="44"/>
        <end position="123"/>
    </location>
</feature>
<dbReference type="InterPro" id="IPR006665">
    <property type="entry name" value="OmpA-like"/>
</dbReference>
<dbReference type="SUPFAM" id="SSF103088">
    <property type="entry name" value="OmpA-like"/>
    <property type="match status" value="1"/>
</dbReference>
<accession>A0A368JLC1</accession>
<evidence type="ECO:0000256" key="5">
    <source>
        <dbReference type="SAM" id="MobiDB-lite"/>
    </source>
</evidence>
<evidence type="ECO:0000256" key="3">
    <source>
        <dbReference type="ARBA" id="ARBA00023237"/>
    </source>
</evidence>
<proteinExistence type="predicted"/>
<dbReference type="EMBL" id="QOWE01000013">
    <property type="protein sequence ID" value="RCR68447.1"/>
    <property type="molecule type" value="Genomic_DNA"/>
</dbReference>
<dbReference type="CDD" id="cd07185">
    <property type="entry name" value="OmpA_C-like"/>
    <property type="match status" value="1"/>
</dbReference>
<evidence type="ECO:0000256" key="4">
    <source>
        <dbReference type="PROSITE-ProRule" id="PRU00473"/>
    </source>
</evidence>
<keyword evidence="8" id="KW-1185">Reference proteome</keyword>
<gene>
    <name evidence="7" type="ORF">DUE52_17020</name>
</gene>
<dbReference type="Gene3D" id="3.30.1330.60">
    <property type="entry name" value="OmpA-like domain"/>
    <property type="match status" value="1"/>
</dbReference>
<dbReference type="PANTHER" id="PTHR30329:SF21">
    <property type="entry name" value="LIPOPROTEIN YIAD-RELATED"/>
    <property type="match status" value="1"/>
</dbReference>
<evidence type="ECO:0000259" key="6">
    <source>
        <dbReference type="PROSITE" id="PS51123"/>
    </source>
</evidence>
<dbReference type="PROSITE" id="PS51123">
    <property type="entry name" value="OMPA_2"/>
    <property type="match status" value="1"/>
</dbReference>
<dbReference type="InterPro" id="IPR050330">
    <property type="entry name" value="Bact_OuterMem_StrucFunc"/>
</dbReference>
<dbReference type="OrthoDB" id="9800869at2"/>
<dbReference type="GO" id="GO:0009279">
    <property type="term" value="C:cell outer membrane"/>
    <property type="evidence" value="ECO:0007669"/>
    <property type="project" value="UniProtKB-SubCell"/>
</dbReference>
<evidence type="ECO:0000256" key="1">
    <source>
        <dbReference type="ARBA" id="ARBA00004442"/>
    </source>
</evidence>
<feature type="domain" description="OmpA-like" evidence="6">
    <location>
        <begin position="339"/>
        <end position="454"/>
    </location>
</feature>
<sequence>MQPVNGVSTLSLMEKMASFFLLTIFLFSTAYSQNVLKRVERAGKRGAERTLERRVEQKSAQKTDEALDVILGDGPKKQVPTPKPAANPEAGSRGSASQKPSAVARPVETDPQETRNPLVKPSEQDSALNYIGTVLFTDHFSKTPKGDYPGTFVSSSGGEVVALNPGSGLWLYPNSNTVPQLKPLPEHVALEFDLTLQNVPASLYNTYFNVYFQTLSGLKHNDPKNQYGAFGFSLWGDAREHQLDLFNRNTSLGVKEKIPYAIADQVIGKTTHWVALVNKSRLRLFINGTKVADSPNLLSGIQPTSINFRLNGTKKEQNQRFILSNVKIVAIEKDLRIQLMEEGRFITSNILFATGSDRIEAESFELLDKIGRVLAGNTASRFSIVGHTDSDGDVAANQKLSEQRALSVRNYLAKQFNIPENRLEIIGKGENEPIADNGTAEGRRQNRRVEFRKL</sequence>
<evidence type="ECO:0000313" key="7">
    <source>
        <dbReference type="EMBL" id="RCR68447.1"/>
    </source>
</evidence>
<dbReference type="AlphaFoldDB" id="A0A368JLC1"/>
<reference evidence="7 8" key="1">
    <citation type="submission" date="2018-07" db="EMBL/GenBank/DDBJ databases">
        <title>Genome analysis of Larkinella rosea.</title>
        <authorList>
            <person name="Zhou Z."/>
            <person name="Wang G."/>
        </authorList>
    </citation>
    <scope>NUCLEOTIDE SEQUENCE [LARGE SCALE GENOMIC DNA]</scope>
    <source>
        <strain evidence="8">zzj9</strain>
    </source>
</reference>
<keyword evidence="3" id="KW-0998">Cell outer membrane</keyword>
<dbReference type="PANTHER" id="PTHR30329">
    <property type="entry name" value="STATOR ELEMENT OF FLAGELLAR MOTOR COMPLEX"/>
    <property type="match status" value="1"/>
</dbReference>
<evidence type="ECO:0000256" key="2">
    <source>
        <dbReference type="ARBA" id="ARBA00023136"/>
    </source>
</evidence>
<evidence type="ECO:0000313" key="8">
    <source>
        <dbReference type="Proteomes" id="UP000253383"/>
    </source>
</evidence>
<dbReference type="InterPro" id="IPR006664">
    <property type="entry name" value="OMP_bac"/>
</dbReference>
<dbReference type="InterPro" id="IPR036737">
    <property type="entry name" value="OmpA-like_sf"/>
</dbReference>
<feature type="compositionally biased region" description="Basic and acidic residues" evidence="5">
    <location>
        <begin position="44"/>
        <end position="65"/>
    </location>
</feature>
<keyword evidence="2 4" id="KW-0472">Membrane</keyword>
<dbReference type="Proteomes" id="UP000253383">
    <property type="component" value="Unassembled WGS sequence"/>
</dbReference>
<organism evidence="7 8">
    <name type="scientific">Larkinella punicea</name>
    <dbReference type="NCBI Taxonomy" id="2315727"/>
    <lineage>
        <taxon>Bacteria</taxon>
        <taxon>Pseudomonadati</taxon>
        <taxon>Bacteroidota</taxon>
        <taxon>Cytophagia</taxon>
        <taxon>Cytophagales</taxon>
        <taxon>Spirosomataceae</taxon>
        <taxon>Larkinella</taxon>
    </lineage>
</organism>
<dbReference type="PRINTS" id="PR01021">
    <property type="entry name" value="OMPADOMAIN"/>
</dbReference>
<protein>
    <submittedName>
        <fullName evidence="7">OmpA family protein</fullName>
    </submittedName>
</protein>
<dbReference type="Pfam" id="PF00691">
    <property type="entry name" value="OmpA"/>
    <property type="match status" value="1"/>
</dbReference>
<comment type="subcellular location">
    <subcellularLocation>
        <location evidence="1">Cell outer membrane</location>
    </subcellularLocation>
</comment>